<evidence type="ECO:0000256" key="3">
    <source>
        <dbReference type="PROSITE-ProRule" id="PRU00284"/>
    </source>
</evidence>
<evidence type="ECO:0000313" key="5">
    <source>
        <dbReference type="EMBL" id="ADN37452.1"/>
    </source>
</evidence>
<proteinExistence type="inferred from homology"/>
<dbReference type="InterPro" id="IPR004089">
    <property type="entry name" value="MCPsignal_dom"/>
</dbReference>
<dbReference type="HOGENOM" id="CLU_000445_107_19_2"/>
<dbReference type="GeneID" id="9745204"/>
<dbReference type="Pfam" id="PF00015">
    <property type="entry name" value="MCPsignal"/>
    <property type="match status" value="1"/>
</dbReference>
<sequence length="541" mass="57902">MSELKTIESFLSALNNGDRTKGLNPAEFGQEFHGIVNELNTLQDGFTALYAIDDILSDMSNNDYTRKVDNNSLGIYKKLSTSVNLVQLRLLTLQQAAEDISAGNFSDLDKFRGIGGGAGKRCENDKIVPAFISMMEAISNVTLEVEVIGEKISDGDVYYRGKASDHKGEFSEIIKSVNNVADAFLVPIKESIRVCSSYADADFSERFSSSVEMKGAFENFKNAINNIGESVSESLALTSNVTMQVVSNSSEVTKGTDEVAKATEGVANSSQKTADLTNDLLKSIDDITRQIADLSASNEEIASTSQEVYTAANHVVEIGKQTQDLANGTNDKMSSVEKIASKSVEEIRALNDQIKEVGNVVKLINDITSQINLLALNAAIEAARAGEHGRGFAVVAGEVKNLAAEARSATDSIGNVVSAVQAGSENTAKAIMTANDEIIEGVDSVNKTLQALNTIIQNAGQVTHDVGEITKAIEDQANIANNVVISAEKGNKMTKDVQKNAQELAALAEESSASVEEIGSAIHEVNELIKKLDEANSHFKY</sequence>
<comment type="similarity">
    <text evidence="2">Belongs to the methyl-accepting chemotaxis (MCP) protein family.</text>
</comment>
<evidence type="ECO:0000259" key="4">
    <source>
        <dbReference type="PROSITE" id="PS50111"/>
    </source>
</evidence>
<dbReference type="GO" id="GO:0006935">
    <property type="term" value="P:chemotaxis"/>
    <property type="evidence" value="ECO:0007669"/>
    <property type="project" value="InterPro"/>
</dbReference>
<dbReference type="InterPro" id="IPR004090">
    <property type="entry name" value="Chemotax_Me-accpt_rcpt"/>
</dbReference>
<dbReference type="PROSITE" id="PS50111">
    <property type="entry name" value="CHEMOTAXIS_TRANSDUC_2"/>
    <property type="match status" value="1"/>
</dbReference>
<dbReference type="OrthoDB" id="8523at2157"/>
<dbReference type="Gene3D" id="1.10.287.950">
    <property type="entry name" value="Methyl-accepting chemotaxis protein"/>
    <property type="match status" value="1"/>
</dbReference>
<dbReference type="eggNOG" id="arCOG02320">
    <property type="taxonomic scope" value="Archaea"/>
</dbReference>
<dbReference type="InterPro" id="IPR003660">
    <property type="entry name" value="HAMP_dom"/>
</dbReference>
<evidence type="ECO:0000256" key="1">
    <source>
        <dbReference type="ARBA" id="ARBA00023224"/>
    </source>
</evidence>
<feature type="domain" description="Methyl-accepting transducer" evidence="4">
    <location>
        <begin position="255"/>
        <end position="491"/>
    </location>
</feature>
<protein>
    <submittedName>
        <fullName evidence="5">Methyl-accepting chemotaxis sensory transducer</fullName>
    </submittedName>
</protein>
<gene>
    <name evidence="5" type="ordered locus">Mpet_2709</name>
</gene>
<dbReference type="RefSeq" id="WP_013330625.1">
    <property type="nucleotide sequence ID" value="NC_014507.1"/>
</dbReference>
<dbReference type="Gene3D" id="1.20.120.1530">
    <property type="match status" value="1"/>
</dbReference>
<dbReference type="PANTHER" id="PTHR32089">
    <property type="entry name" value="METHYL-ACCEPTING CHEMOTAXIS PROTEIN MCPB"/>
    <property type="match status" value="1"/>
</dbReference>
<dbReference type="KEGG" id="mpi:Mpet_2709"/>
<dbReference type="EMBL" id="CP002117">
    <property type="protein sequence ID" value="ADN37452.1"/>
    <property type="molecule type" value="Genomic_DNA"/>
</dbReference>
<dbReference type="GO" id="GO:0004888">
    <property type="term" value="F:transmembrane signaling receptor activity"/>
    <property type="evidence" value="ECO:0007669"/>
    <property type="project" value="InterPro"/>
</dbReference>
<evidence type="ECO:0000313" key="6">
    <source>
        <dbReference type="Proteomes" id="UP000006565"/>
    </source>
</evidence>
<dbReference type="GO" id="GO:0007165">
    <property type="term" value="P:signal transduction"/>
    <property type="evidence" value="ECO:0007669"/>
    <property type="project" value="UniProtKB-KW"/>
</dbReference>
<dbReference type="Proteomes" id="UP000006565">
    <property type="component" value="Chromosome"/>
</dbReference>
<evidence type="ECO:0000256" key="2">
    <source>
        <dbReference type="ARBA" id="ARBA00029447"/>
    </source>
</evidence>
<dbReference type="SUPFAM" id="SSF58104">
    <property type="entry name" value="Methyl-accepting chemotaxis protein (MCP) signaling domain"/>
    <property type="match status" value="1"/>
</dbReference>
<dbReference type="Pfam" id="PF18947">
    <property type="entry name" value="HAMP_2"/>
    <property type="match status" value="1"/>
</dbReference>
<reference evidence="5 6" key="1">
    <citation type="journal article" date="2010" name="Stand. Genomic Sci.">
        <title>Complete genome sequence of Methanoplanus petrolearius type strain (SEBR 4847).</title>
        <authorList>
            <person name="Brambilla E."/>
            <person name="Djao O.D."/>
            <person name="Daligault H."/>
            <person name="Lapidus A."/>
            <person name="Lucas S."/>
            <person name="Hammon N."/>
            <person name="Nolan M."/>
            <person name="Tice H."/>
            <person name="Cheng J.F."/>
            <person name="Han C."/>
            <person name="Tapia R."/>
            <person name="Goodwin L."/>
            <person name="Pitluck S."/>
            <person name="Liolios K."/>
            <person name="Ivanova N."/>
            <person name="Mavromatis K."/>
            <person name="Mikhailova N."/>
            <person name="Pati A."/>
            <person name="Chen A."/>
            <person name="Palaniappan K."/>
            <person name="Land M."/>
            <person name="Hauser L."/>
            <person name="Chang Y.J."/>
            <person name="Jeffries C.D."/>
            <person name="Rohde M."/>
            <person name="Spring S."/>
            <person name="Sikorski J."/>
            <person name="Goker M."/>
            <person name="Woyke T."/>
            <person name="Bristow J."/>
            <person name="Eisen J.A."/>
            <person name="Markowitz V."/>
            <person name="Hugenholtz P."/>
            <person name="Kyrpides N.C."/>
            <person name="Klenk H.P."/>
        </authorList>
    </citation>
    <scope>NUCLEOTIDE SEQUENCE [LARGE SCALE GENOMIC DNA]</scope>
    <source>
        <strain evidence="6">DSM 11571 / OCM 486 / SEBR 4847</strain>
    </source>
</reference>
<keyword evidence="1 3" id="KW-0807">Transducer</keyword>
<organism evidence="5 6">
    <name type="scientific">Methanolacinia petrolearia (strain DSM 11571 / OCM 486 / SEBR 4847)</name>
    <name type="common">Methanoplanus petrolearius</name>
    <dbReference type="NCBI Taxonomy" id="679926"/>
    <lineage>
        <taxon>Archaea</taxon>
        <taxon>Methanobacteriati</taxon>
        <taxon>Methanobacteriota</taxon>
        <taxon>Stenosarchaea group</taxon>
        <taxon>Methanomicrobia</taxon>
        <taxon>Methanomicrobiales</taxon>
        <taxon>Methanomicrobiaceae</taxon>
        <taxon>Methanolacinia</taxon>
    </lineage>
</organism>
<dbReference type="AlphaFoldDB" id="E1RGD8"/>
<dbReference type="PANTHER" id="PTHR32089:SF112">
    <property type="entry name" value="LYSOZYME-LIKE PROTEIN-RELATED"/>
    <property type="match status" value="1"/>
</dbReference>
<keyword evidence="6" id="KW-1185">Reference proteome</keyword>
<dbReference type="GO" id="GO:0016020">
    <property type="term" value="C:membrane"/>
    <property type="evidence" value="ECO:0007669"/>
    <property type="project" value="InterPro"/>
</dbReference>
<dbReference type="SMART" id="SM00283">
    <property type="entry name" value="MA"/>
    <property type="match status" value="1"/>
</dbReference>
<name>E1RGD8_METP4</name>
<dbReference type="STRING" id="679926.Mpet_2709"/>
<accession>E1RGD8</accession>
<dbReference type="PRINTS" id="PR00260">
    <property type="entry name" value="CHEMTRNSDUCR"/>
</dbReference>